<keyword evidence="5 9" id="KW-1133">Transmembrane helix</keyword>
<proteinExistence type="predicted"/>
<evidence type="ECO:0000256" key="1">
    <source>
        <dbReference type="ARBA" id="ARBA00004167"/>
    </source>
</evidence>
<evidence type="ECO:0000256" key="5">
    <source>
        <dbReference type="ARBA" id="ARBA00022989"/>
    </source>
</evidence>
<evidence type="ECO:0000313" key="11">
    <source>
        <dbReference type="EMBL" id="MBB6142345.1"/>
    </source>
</evidence>
<gene>
    <name evidence="11" type="ORF">HNQ77_000283</name>
</gene>
<comment type="subcellular location">
    <subcellularLocation>
        <location evidence="2">Cell membrane</location>
    </subcellularLocation>
    <subcellularLocation>
        <location evidence="1">Membrane</location>
        <topology evidence="1">Single-pass membrane protein</topology>
    </subcellularLocation>
</comment>
<evidence type="ECO:0000256" key="3">
    <source>
        <dbReference type="ARBA" id="ARBA00022475"/>
    </source>
</evidence>
<dbReference type="PANTHER" id="PTHR37461:SF1">
    <property type="entry name" value="ANTI-SIGMA-K FACTOR RSKA"/>
    <property type="match status" value="1"/>
</dbReference>
<dbReference type="InterPro" id="IPR041916">
    <property type="entry name" value="Anti_sigma_zinc_sf"/>
</dbReference>
<dbReference type="RefSeq" id="WP_050057589.1">
    <property type="nucleotide sequence ID" value="NZ_JACHEK010000001.1"/>
</dbReference>
<evidence type="ECO:0000259" key="10">
    <source>
        <dbReference type="Pfam" id="PF10099"/>
    </source>
</evidence>
<dbReference type="Gene3D" id="1.10.10.1320">
    <property type="entry name" value="Anti-sigma factor, zinc-finger domain"/>
    <property type="match status" value="1"/>
</dbReference>
<comment type="caution">
    <text evidence="11">The sequence shown here is derived from an EMBL/GenBank/DDBJ whole genome shotgun (WGS) entry which is preliminary data.</text>
</comment>
<dbReference type="AlphaFoldDB" id="A0A841JPJ4"/>
<name>A0A841JPJ4_9BACT</name>
<keyword evidence="3" id="KW-1003">Cell membrane</keyword>
<evidence type="ECO:0000256" key="4">
    <source>
        <dbReference type="ARBA" id="ARBA00022692"/>
    </source>
</evidence>
<dbReference type="GO" id="GO:0005886">
    <property type="term" value="C:plasma membrane"/>
    <property type="evidence" value="ECO:0007669"/>
    <property type="project" value="UniProtKB-SubCell"/>
</dbReference>
<evidence type="ECO:0000256" key="6">
    <source>
        <dbReference type="ARBA" id="ARBA00023136"/>
    </source>
</evidence>
<organism evidence="11 12">
    <name type="scientific">Silvibacterium bohemicum</name>
    <dbReference type="NCBI Taxonomy" id="1577686"/>
    <lineage>
        <taxon>Bacteria</taxon>
        <taxon>Pseudomonadati</taxon>
        <taxon>Acidobacteriota</taxon>
        <taxon>Terriglobia</taxon>
        <taxon>Terriglobales</taxon>
        <taxon>Acidobacteriaceae</taxon>
        <taxon>Silvibacterium</taxon>
    </lineage>
</organism>
<evidence type="ECO:0000256" key="7">
    <source>
        <dbReference type="ARBA" id="ARBA00029829"/>
    </source>
</evidence>
<dbReference type="Pfam" id="PF10099">
    <property type="entry name" value="RskA_C"/>
    <property type="match status" value="1"/>
</dbReference>
<keyword evidence="12" id="KW-1185">Reference proteome</keyword>
<dbReference type="PANTHER" id="PTHR37461">
    <property type="entry name" value="ANTI-SIGMA-K FACTOR RSKA"/>
    <property type="match status" value="1"/>
</dbReference>
<evidence type="ECO:0000256" key="8">
    <source>
        <dbReference type="ARBA" id="ARBA00030803"/>
    </source>
</evidence>
<dbReference type="InterPro" id="IPR051474">
    <property type="entry name" value="Anti-sigma-K/W_factor"/>
</dbReference>
<evidence type="ECO:0000256" key="2">
    <source>
        <dbReference type="ARBA" id="ARBA00004236"/>
    </source>
</evidence>
<sequence length="268" mass="28156">MNGAKHISQEDLALYSMQALTPEEQTEVRDHLQGCAACKAALRDILAEDALLGLSVEQQALPAGAQQRFMAHIANTPQETTLGRSAKAEPAVVSAGRKPGSGLGWLGWVTAFAAIAVAVYFGYESQQLKQQLGKDQSDIAQLSAQADRAQELTDALTSPAAKQVTLTETKQPAQPVGHATYLPSKGALIFVASNLHPVKPEKTYELWLIPANGKAPIPAGLFRPDATGSASVVLPQLPEGVEAKAFGVTIEDAQGSNTPTLPIVMAGS</sequence>
<dbReference type="Proteomes" id="UP000538666">
    <property type="component" value="Unassembled WGS sequence"/>
</dbReference>
<feature type="domain" description="Anti-sigma K factor RskA C-terminal" evidence="10">
    <location>
        <begin position="110"/>
        <end position="262"/>
    </location>
</feature>
<evidence type="ECO:0000256" key="9">
    <source>
        <dbReference type="SAM" id="Phobius"/>
    </source>
</evidence>
<dbReference type="InterPro" id="IPR018764">
    <property type="entry name" value="RskA_C"/>
</dbReference>
<reference evidence="11 12" key="1">
    <citation type="submission" date="2020-08" db="EMBL/GenBank/DDBJ databases">
        <title>Genomic Encyclopedia of Type Strains, Phase IV (KMG-IV): sequencing the most valuable type-strain genomes for metagenomic binning, comparative biology and taxonomic classification.</title>
        <authorList>
            <person name="Goeker M."/>
        </authorList>
    </citation>
    <scope>NUCLEOTIDE SEQUENCE [LARGE SCALE GENOMIC DNA]</scope>
    <source>
        <strain evidence="11 12">DSM 103733</strain>
    </source>
</reference>
<dbReference type="EMBL" id="JACHEK010000001">
    <property type="protein sequence ID" value="MBB6142345.1"/>
    <property type="molecule type" value="Genomic_DNA"/>
</dbReference>
<evidence type="ECO:0000313" key="12">
    <source>
        <dbReference type="Proteomes" id="UP000538666"/>
    </source>
</evidence>
<keyword evidence="6 9" id="KW-0472">Membrane</keyword>
<accession>A0A841JPJ4</accession>
<dbReference type="GO" id="GO:0016989">
    <property type="term" value="F:sigma factor antagonist activity"/>
    <property type="evidence" value="ECO:0007669"/>
    <property type="project" value="TreeGrafter"/>
</dbReference>
<protein>
    <recommendedName>
        <fullName evidence="8">Regulator of SigK</fullName>
    </recommendedName>
    <alternativeName>
        <fullName evidence="7">Sigma-K anti-sigma factor RskA</fullName>
    </alternativeName>
</protein>
<feature type="transmembrane region" description="Helical" evidence="9">
    <location>
        <begin position="103"/>
        <end position="123"/>
    </location>
</feature>
<dbReference type="GO" id="GO:0006417">
    <property type="term" value="P:regulation of translation"/>
    <property type="evidence" value="ECO:0007669"/>
    <property type="project" value="TreeGrafter"/>
</dbReference>
<keyword evidence="4 9" id="KW-0812">Transmembrane</keyword>
<dbReference type="OrthoDB" id="9806296at2"/>